<dbReference type="EMBL" id="PKPZ01000047">
    <property type="protein sequence ID" value="RPB31810.1"/>
    <property type="molecule type" value="Genomic_DNA"/>
</dbReference>
<protein>
    <submittedName>
        <fullName evidence="1">GNAT family N-acetyltransferase</fullName>
    </submittedName>
</protein>
<sequence>MRIEETQESDFLQVVDLVKRVVDKDIL</sequence>
<comment type="caution">
    <text evidence="1">The sequence shown here is derived from an EMBL/GenBank/DDBJ whole genome shotgun (WGS) entry which is preliminary data.</text>
</comment>
<gene>
    <name evidence="1" type="ORF">CYQ91_24155</name>
</gene>
<reference evidence="1 2" key="1">
    <citation type="journal article" date="2018" name="AMB Express">
        <title>Occurrence and significance of pathogenicity and fitness islands in environmental vibrios.</title>
        <authorList>
            <person name="Klein S."/>
            <person name="Pipes S."/>
            <person name="Lovell C.R."/>
        </authorList>
    </citation>
    <scope>NUCLEOTIDE SEQUENCE [LARGE SCALE GENOMIC DNA]</scope>
    <source>
        <strain evidence="1 2">JBS-8-11-1</strain>
    </source>
</reference>
<dbReference type="Proteomes" id="UP000283878">
    <property type="component" value="Unassembled WGS sequence"/>
</dbReference>
<organism evidence="1 2">
    <name type="scientific">Vibrio diabolicus</name>
    <dbReference type="NCBI Taxonomy" id="50719"/>
    <lineage>
        <taxon>Bacteria</taxon>
        <taxon>Pseudomonadati</taxon>
        <taxon>Pseudomonadota</taxon>
        <taxon>Gammaproteobacteria</taxon>
        <taxon>Vibrionales</taxon>
        <taxon>Vibrionaceae</taxon>
        <taxon>Vibrio</taxon>
        <taxon>Vibrio diabolicus subgroup</taxon>
    </lineage>
</organism>
<name>A0AAX1XFT6_9VIBR</name>
<feature type="non-terminal residue" evidence="1">
    <location>
        <position position="27"/>
    </location>
</feature>
<dbReference type="AlphaFoldDB" id="A0AAX1XFT6"/>
<proteinExistence type="predicted"/>
<evidence type="ECO:0000313" key="2">
    <source>
        <dbReference type="Proteomes" id="UP000283878"/>
    </source>
</evidence>
<evidence type="ECO:0000313" key="1">
    <source>
        <dbReference type="EMBL" id="RPB31810.1"/>
    </source>
</evidence>
<accession>A0AAX1XFT6</accession>